<organism evidence="3">
    <name type="scientific">Drosophila grimshawi</name>
    <name type="common">Hawaiian fruit fly</name>
    <name type="synonym">Idiomyia grimshawi</name>
    <dbReference type="NCBI Taxonomy" id="7222"/>
    <lineage>
        <taxon>Eukaryota</taxon>
        <taxon>Metazoa</taxon>
        <taxon>Ecdysozoa</taxon>
        <taxon>Arthropoda</taxon>
        <taxon>Hexapoda</taxon>
        <taxon>Insecta</taxon>
        <taxon>Pterygota</taxon>
        <taxon>Neoptera</taxon>
        <taxon>Endopterygota</taxon>
        <taxon>Diptera</taxon>
        <taxon>Brachycera</taxon>
        <taxon>Muscomorpha</taxon>
        <taxon>Ephydroidea</taxon>
        <taxon>Drosophilidae</taxon>
        <taxon>Drosophila</taxon>
        <taxon>Hawaiian Drosophila</taxon>
    </lineage>
</organism>
<evidence type="ECO:0000313" key="3">
    <source>
        <dbReference type="Proteomes" id="UP000001070"/>
    </source>
</evidence>
<feature type="region of interest" description="Disordered" evidence="1">
    <location>
        <begin position="45"/>
        <end position="72"/>
    </location>
</feature>
<protein>
    <submittedName>
        <fullName evidence="2">GH12219</fullName>
    </submittedName>
</protein>
<evidence type="ECO:0000313" key="2">
    <source>
        <dbReference type="EMBL" id="EDV99780.1"/>
    </source>
</evidence>
<reference evidence="2 3" key="1">
    <citation type="journal article" date="2007" name="Nature">
        <title>Evolution of genes and genomes on the Drosophila phylogeny.</title>
        <authorList>
            <consortium name="Drosophila 12 Genomes Consortium"/>
            <person name="Clark A.G."/>
            <person name="Eisen M.B."/>
            <person name="Smith D.R."/>
            <person name="Bergman C.M."/>
            <person name="Oliver B."/>
            <person name="Markow T.A."/>
            <person name="Kaufman T.C."/>
            <person name="Kellis M."/>
            <person name="Gelbart W."/>
            <person name="Iyer V.N."/>
            <person name="Pollard D.A."/>
            <person name="Sackton T.B."/>
            <person name="Larracuente A.M."/>
            <person name="Singh N.D."/>
            <person name="Abad J.P."/>
            <person name="Abt D.N."/>
            <person name="Adryan B."/>
            <person name="Aguade M."/>
            <person name="Akashi H."/>
            <person name="Anderson W.W."/>
            <person name="Aquadro C.F."/>
            <person name="Ardell D.H."/>
            <person name="Arguello R."/>
            <person name="Artieri C.G."/>
            <person name="Barbash D.A."/>
            <person name="Barker D."/>
            <person name="Barsanti P."/>
            <person name="Batterham P."/>
            <person name="Batzoglou S."/>
            <person name="Begun D."/>
            <person name="Bhutkar A."/>
            <person name="Blanco E."/>
            <person name="Bosak S.A."/>
            <person name="Bradley R.K."/>
            <person name="Brand A.D."/>
            <person name="Brent M.R."/>
            <person name="Brooks A.N."/>
            <person name="Brown R.H."/>
            <person name="Butlin R.K."/>
            <person name="Caggese C."/>
            <person name="Calvi B.R."/>
            <person name="Bernardo de Carvalho A."/>
            <person name="Caspi A."/>
            <person name="Castrezana S."/>
            <person name="Celniker S.E."/>
            <person name="Chang J.L."/>
            <person name="Chapple C."/>
            <person name="Chatterji S."/>
            <person name="Chinwalla A."/>
            <person name="Civetta A."/>
            <person name="Clifton S.W."/>
            <person name="Comeron J.M."/>
            <person name="Costello J.C."/>
            <person name="Coyne J.A."/>
            <person name="Daub J."/>
            <person name="David R.G."/>
            <person name="Delcher A.L."/>
            <person name="Delehaunty K."/>
            <person name="Do C.B."/>
            <person name="Ebling H."/>
            <person name="Edwards K."/>
            <person name="Eickbush T."/>
            <person name="Evans J.D."/>
            <person name="Filipski A."/>
            <person name="Findeiss S."/>
            <person name="Freyhult E."/>
            <person name="Fulton L."/>
            <person name="Fulton R."/>
            <person name="Garcia A.C."/>
            <person name="Gardiner A."/>
            <person name="Garfield D.A."/>
            <person name="Garvin B.E."/>
            <person name="Gibson G."/>
            <person name="Gilbert D."/>
            <person name="Gnerre S."/>
            <person name="Godfrey J."/>
            <person name="Good R."/>
            <person name="Gotea V."/>
            <person name="Gravely B."/>
            <person name="Greenberg A.J."/>
            <person name="Griffiths-Jones S."/>
            <person name="Gross S."/>
            <person name="Guigo R."/>
            <person name="Gustafson E.A."/>
            <person name="Haerty W."/>
            <person name="Hahn M.W."/>
            <person name="Halligan D.L."/>
            <person name="Halpern A.L."/>
            <person name="Halter G.M."/>
            <person name="Han M.V."/>
            <person name="Heger A."/>
            <person name="Hillier L."/>
            <person name="Hinrichs A.S."/>
            <person name="Holmes I."/>
            <person name="Hoskins R.A."/>
            <person name="Hubisz M.J."/>
            <person name="Hultmark D."/>
            <person name="Huntley M.A."/>
            <person name="Jaffe D.B."/>
            <person name="Jagadeeshan S."/>
            <person name="Jeck W.R."/>
            <person name="Johnson J."/>
            <person name="Jones C.D."/>
            <person name="Jordan W.C."/>
            <person name="Karpen G.H."/>
            <person name="Kataoka E."/>
            <person name="Keightley P.D."/>
            <person name="Kheradpour P."/>
            <person name="Kirkness E.F."/>
            <person name="Koerich L.B."/>
            <person name="Kristiansen K."/>
            <person name="Kudrna D."/>
            <person name="Kulathinal R.J."/>
            <person name="Kumar S."/>
            <person name="Kwok R."/>
            <person name="Lander E."/>
            <person name="Langley C.H."/>
            <person name="Lapoint R."/>
            <person name="Lazzaro B.P."/>
            <person name="Lee S.J."/>
            <person name="Levesque L."/>
            <person name="Li R."/>
            <person name="Lin C.F."/>
            <person name="Lin M.F."/>
            <person name="Lindblad-Toh K."/>
            <person name="Llopart A."/>
            <person name="Long M."/>
            <person name="Low L."/>
            <person name="Lozovsky E."/>
            <person name="Lu J."/>
            <person name="Luo M."/>
            <person name="Machado C.A."/>
            <person name="Makalowski W."/>
            <person name="Marzo M."/>
            <person name="Matsuda M."/>
            <person name="Matzkin L."/>
            <person name="McAllister B."/>
            <person name="McBride C.S."/>
            <person name="McKernan B."/>
            <person name="McKernan K."/>
            <person name="Mendez-Lago M."/>
            <person name="Minx P."/>
            <person name="Mollenhauer M.U."/>
            <person name="Montooth K."/>
            <person name="Mount S.M."/>
            <person name="Mu X."/>
            <person name="Myers E."/>
            <person name="Negre B."/>
            <person name="Newfeld S."/>
            <person name="Nielsen R."/>
            <person name="Noor M.A."/>
            <person name="O'Grady P."/>
            <person name="Pachter L."/>
            <person name="Papaceit M."/>
            <person name="Parisi M.J."/>
            <person name="Parisi M."/>
            <person name="Parts L."/>
            <person name="Pedersen J.S."/>
            <person name="Pesole G."/>
            <person name="Phillippy A.M."/>
            <person name="Ponting C.P."/>
            <person name="Pop M."/>
            <person name="Porcelli D."/>
            <person name="Powell J.R."/>
            <person name="Prohaska S."/>
            <person name="Pruitt K."/>
            <person name="Puig M."/>
            <person name="Quesneville H."/>
            <person name="Ram K.R."/>
            <person name="Rand D."/>
            <person name="Rasmussen M.D."/>
            <person name="Reed L.K."/>
            <person name="Reenan R."/>
            <person name="Reily A."/>
            <person name="Remington K.A."/>
            <person name="Rieger T.T."/>
            <person name="Ritchie M.G."/>
            <person name="Robin C."/>
            <person name="Rogers Y.H."/>
            <person name="Rohde C."/>
            <person name="Rozas J."/>
            <person name="Rubenfield M.J."/>
            <person name="Ruiz A."/>
            <person name="Russo S."/>
            <person name="Salzberg S.L."/>
            <person name="Sanchez-Gracia A."/>
            <person name="Saranga D.J."/>
            <person name="Sato H."/>
            <person name="Schaeffer S.W."/>
            <person name="Schatz M.C."/>
            <person name="Schlenke T."/>
            <person name="Schwartz R."/>
            <person name="Segarra C."/>
            <person name="Singh R.S."/>
            <person name="Sirot L."/>
            <person name="Sirota M."/>
            <person name="Sisneros N.B."/>
            <person name="Smith C.D."/>
            <person name="Smith T.F."/>
            <person name="Spieth J."/>
            <person name="Stage D.E."/>
            <person name="Stark A."/>
            <person name="Stephan W."/>
            <person name="Strausberg R.L."/>
            <person name="Strempel S."/>
            <person name="Sturgill D."/>
            <person name="Sutton G."/>
            <person name="Sutton G.G."/>
            <person name="Tao W."/>
            <person name="Teichmann S."/>
            <person name="Tobari Y.N."/>
            <person name="Tomimura Y."/>
            <person name="Tsolas J.M."/>
            <person name="Valente V.L."/>
            <person name="Venter E."/>
            <person name="Venter J.C."/>
            <person name="Vicario S."/>
            <person name="Vieira F.G."/>
            <person name="Vilella A.J."/>
            <person name="Villasante A."/>
            <person name="Walenz B."/>
            <person name="Wang J."/>
            <person name="Wasserman M."/>
            <person name="Watts T."/>
            <person name="Wilson D."/>
            <person name="Wilson R.K."/>
            <person name="Wing R.A."/>
            <person name="Wolfner M.F."/>
            <person name="Wong A."/>
            <person name="Wong G.K."/>
            <person name="Wu C.I."/>
            <person name="Wu G."/>
            <person name="Yamamoto D."/>
            <person name="Yang H.P."/>
            <person name="Yang S.P."/>
            <person name="Yorke J.A."/>
            <person name="Yoshida K."/>
            <person name="Zdobnov E."/>
            <person name="Zhang P."/>
            <person name="Zhang Y."/>
            <person name="Zimin A.V."/>
            <person name="Baldwin J."/>
            <person name="Abdouelleil A."/>
            <person name="Abdulkadir J."/>
            <person name="Abebe A."/>
            <person name="Abera B."/>
            <person name="Abreu J."/>
            <person name="Acer S.C."/>
            <person name="Aftuck L."/>
            <person name="Alexander A."/>
            <person name="An P."/>
            <person name="Anderson E."/>
            <person name="Anderson S."/>
            <person name="Arachi H."/>
            <person name="Azer M."/>
            <person name="Bachantsang P."/>
            <person name="Barry A."/>
            <person name="Bayul T."/>
            <person name="Berlin A."/>
            <person name="Bessette D."/>
            <person name="Bloom T."/>
            <person name="Blye J."/>
            <person name="Boguslavskiy L."/>
            <person name="Bonnet C."/>
            <person name="Boukhgalter B."/>
            <person name="Bourzgui I."/>
            <person name="Brown A."/>
            <person name="Cahill P."/>
            <person name="Channer S."/>
            <person name="Cheshatsang Y."/>
            <person name="Chuda L."/>
            <person name="Citroen M."/>
            <person name="Collymore A."/>
            <person name="Cooke P."/>
            <person name="Costello M."/>
            <person name="D'Aco K."/>
            <person name="Daza R."/>
            <person name="De Haan G."/>
            <person name="DeGray S."/>
            <person name="DeMaso C."/>
            <person name="Dhargay N."/>
            <person name="Dooley K."/>
            <person name="Dooley E."/>
            <person name="Doricent M."/>
            <person name="Dorje P."/>
            <person name="Dorjee K."/>
            <person name="Dupes A."/>
            <person name="Elong R."/>
            <person name="Falk J."/>
            <person name="Farina A."/>
            <person name="Faro S."/>
            <person name="Ferguson D."/>
            <person name="Fisher S."/>
            <person name="Foley C.D."/>
            <person name="Franke A."/>
            <person name="Friedrich D."/>
            <person name="Gadbois L."/>
            <person name="Gearin G."/>
            <person name="Gearin C.R."/>
            <person name="Giannoukos G."/>
            <person name="Goode T."/>
            <person name="Graham J."/>
            <person name="Grandbois E."/>
            <person name="Grewal S."/>
            <person name="Gyaltsen K."/>
            <person name="Hafez N."/>
            <person name="Hagos B."/>
            <person name="Hall J."/>
            <person name="Henson C."/>
            <person name="Hollinger A."/>
            <person name="Honan T."/>
            <person name="Huard M.D."/>
            <person name="Hughes L."/>
            <person name="Hurhula B."/>
            <person name="Husby M.E."/>
            <person name="Kamat A."/>
            <person name="Kanga B."/>
            <person name="Kashin S."/>
            <person name="Khazanovich D."/>
            <person name="Kisner P."/>
            <person name="Lance K."/>
            <person name="Lara M."/>
            <person name="Lee W."/>
            <person name="Lennon N."/>
            <person name="Letendre F."/>
            <person name="LeVine R."/>
            <person name="Lipovsky A."/>
            <person name="Liu X."/>
            <person name="Liu J."/>
            <person name="Liu S."/>
            <person name="Lokyitsang T."/>
            <person name="Lokyitsang Y."/>
            <person name="Lubonja R."/>
            <person name="Lui A."/>
            <person name="MacDonald P."/>
            <person name="Magnisalis V."/>
            <person name="Maru K."/>
            <person name="Matthews C."/>
            <person name="McCusker W."/>
            <person name="McDonough S."/>
            <person name="Mehta T."/>
            <person name="Meldrim J."/>
            <person name="Meneus L."/>
            <person name="Mihai O."/>
            <person name="Mihalev A."/>
            <person name="Mihova T."/>
            <person name="Mittelman R."/>
            <person name="Mlenga V."/>
            <person name="Montmayeur A."/>
            <person name="Mulrain L."/>
            <person name="Navidi A."/>
            <person name="Naylor J."/>
            <person name="Negash T."/>
            <person name="Nguyen T."/>
            <person name="Nguyen N."/>
            <person name="Nicol R."/>
            <person name="Norbu C."/>
            <person name="Norbu N."/>
            <person name="Novod N."/>
            <person name="O'Neill B."/>
            <person name="Osman S."/>
            <person name="Markiewicz E."/>
            <person name="Oyono O.L."/>
            <person name="Patti C."/>
            <person name="Phunkhang P."/>
            <person name="Pierre F."/>
            <person name="Priest M."/>
            <person name="Raghuraman S."/>
            <person name="Rege F."/>
            <person name="Reyes R."/>
            <person name="Rise C."/>
            <person name="Rogov P."/>
            <person name="Ross K."/>
            <person name="Ryan E."/>
            <person name="Settipalli S."/>
            <person name="Shea T."/>
            <person name="Sherpa N."/>
            <person name="Shi L."/>
            <person name="Shih D."/>
            <person name="Sparrow T."/>
            <person name="Spaulding J."/>
            <person name="Stalker J."/>
            <person name="Stange-Thomann N."/>
            <person name="Stavropoulos S."/>
            <person name="Stone C."/>
            <person name="Strader C."/>
            <person name="Tesfaye S."/>
            <person name="Thomson T."/>
            <person name="Thoulutsang Y."/>
            <person name="Thoulutsang D."/>
            <person name="Topham K."/>
            <person name="Topping I."/>
            <person name="Tsamla T."/>
            <person name="Vassiliev H."/>
            <person name="Vo A."/>
            <person name="Wangchuk T."/>
            <person name="Wangdi T."/>
            <person name="Weiand M."/>
            <person name="Wilkinson J."/>
            <person name="Wilson A."/>
            <person name="Yadav S."/>
            <person name="Young G."/>
            <person name="Yu Q."/>
            <person name="Zembek L."/>
            <person name="Zhong D."/>
            <person name="Zimmer A."/>
            <person name="Zwirko Z."/>
            <person name="Jaffe D.B."/>
            <person name="Alvarez P."/>
            <person name="Brockman W."/>
            <person name="Butler J."/>
            <person name="Chin C."/>
            <person name="Gnerre S."/>
            <person name="Grabherr M."/>
            <person name="Kleber M."/>
            <person name="Mauceli E."/>
            <person name="MacCallum I."/>
        </authorList>
    </citation>
    <scope>NUCLEOTIDE SEQUENCE [LARGE SCALE GENOMIC DNA]</scope>
    <source>
        <strain evidence="3">Tucson 15287-2541.00</strain>
    </source>
</reference>
<sequence length="96" mass="11461">MPLLQQQQRHVNHLSDEDKAWLRSKRELQFEWEHQQQFEKYWKLNNHEGREEETEETQRFGAGNGTTSTTSTTSSTIWILHGFTANMVASWIRTRL</sequence>
<dbReference type="EMBL" id="CH916370">
    <property type="protein sequence ID" value="EDV99780.1"/>
    <property type="molecule type" value="Genomic_DNA"/>
</dbReference>
<proteinExistence type="predicted"/>
<dbReference type="AlphaFoldDB" id="B4JJM8"/>
<dbReference type="HOGENOM" id="CLU_2361912_0_0_1"/>
<dbReference type="InParanoid" id="B4JJM8"/>
<dbReference type="Proteomes" id="UP000001070">
    <property type="component" value="Unassembled WGS sequence"/>
</dbReference>
<name>B4JJM8_DROGR</name>
<gene>
    <name evidence="2" type="primary">Dgri\GH12219</name>
    <name evidence="2" type="ORF">Dgri_GH12219</name>
</gene>
<keyword evidence="3" id="KW-1185">Reference proteome</keyword>
<accession>B4JJM8</accession>
<evidence type="ECO:0000256" key="1">
    <source>
        <dbReference type="SAM" id="MobiDB-lite"/>
    </source>
</evidence>